<evidence type="ECO:0000313" key="2">
    <source>
        <dbReference type="EMBL" id="KPA41264.1"/>
    </source>
</evidence>
<sequence>MSLTSYPSSVPNWRGWLCYPTLSFLQQSAQEKKKRPRSSEGSGDDTQLFTKRVKVDHPAIPPPQFWDNLSRPSLTQNALRELNHRTTPISASRSSTSNLQSLPRTRRALAARSKTHAPSAQEFLRQSSPAGRTRVKRFARHGGPNLNDLRGYRLPNNHDMSSSQTSLGRRKRGSRSPDKSNTTTNTTTMRSTGPYDRAFQQHLIDHKILPPGYEYPDGHEPSEPDNMDEIRQALERPRASLSPSRFSKDDFKRFKRADDHATKESRVTASVIPIIEGDPGDTRWIASDISFTNLDHLTDGLLVCAKPDLYHRARPEQLHKEVRRALDNHIVPSTQDDLPVLPNNFVEVKGPDGAFCLTALKSRIMTIKLMLSHGVYHGGHMKAYSNHVLEPSTPEAPPGYAMTQIKGWSLTSDLETFRQGATAYRNGRDWAKKQRDEAIAEANKKVADIGVTVAPNNAARQTPQGDTTDTKSYDTYNIPFALRYDPETSEDELS</sequence>
<accession>A0A0N0DEK8</accession>
<organism evidence="2 3">
    <name type="scientific">Fusarium langsethiae</name>
    <dbReference type="NCBI Taxonomy" id="179993"/>
    <lineage>
        <taxon>Eukaryota</taxon>
        <taxon>Fungi</taxon>
        <taxon>Dikarya</taxon>
        <taxon>Ascomycota</taxon>
        <taxon>Pezizomycotina</taxon>
        <taxon>Sordariomycetes</taxon>
        <taxon>Hypocreomycetidae</taxon>
        <taxon>Hypocreales</taxon>
        <taxon>Nectriaceae</taxon>
        <taxon>Fusarium</taxon>
    </lineage>
</organism>
<reference evidence="2 3" key="1">
    <citation type="submission" date="2015-04" db="EMBL/GenBank/DDBJ databases">
        <title>The draft genome sequence of Fusarium langsethiae, a T-2/HT-2 mycotoxin producer.</title>
        <authorList>
            <person name="Lysoe E."/>
            <person name="Divon H.H."/>
            <person name="Terzi V."/>
            <person name="Orru L."/>
            <person name="Lamontanara A."/>
            <person name="Kolseth A.-K."/>
            <person name="Frandsen R.J."/>
            <person name="Nielsen K."/>
            <person name="Thrane U."/>
        </authorList>
    </citation>
    <scope>NUCLEOTIDE SEQUENCE [LARGE SCALE GENOMIC DNA]</scope>
    <source>
        <strain evidence="2 3">Fl201059</strain>
    </source>
</reference>
<feature type="region of interest" description="Disordered" evidence="1">
    <location>
        <begin position="454"/>
        <end position="473"/>
    </location>
</feature>
<feature type="compositionally biased region" description="Polar residues" evidence="1">
    <location>
        <begin position="158"/>
        <end position="167"/>
    </location>
</feature>
<feature type="compositionally biased region" description="Polar residues" evidence="1">
    <location>
        <begin position="454"/>
        <end position="467"/>
    </location>
</feature>
<evidence type="ECO:0000256" key="1">
    <source>
        <dbReference type="SAM" id="MobiDB-lite"/>
    </source>
</evidence>
<dbReference type="EMBL" id="JXCE01000103">
    <property type="protein sequence ID" value="KPA41264.1"/>
    <property type="molecule type" value="Genomic_DNA"/>
</dbReference>
<feature type="compositionally biased region" description="Basic residues" evidence="1">
    <location>
        <begin position="104"/>
        <end position="115"/>
    </location>
</feature>
<comment type="caution">
    <text evidence="2">The sequence shown here is derived from an EMBL/GenBank/DDBJ whole genome shotgun (WGS) entry which is preliminary data.</text>
</comment>
<protein>
    <submittedName>
        <fullName evidence="2">Uncharacterized protein</fullName>
    </submittedName>
</protein>
<dbReference type="AlphaFoldDB" id="A0A0N0DEK8"/>
<dbReference type="Proteomes" id="UP000037904">
    <property type="component" value="Unassembled WGS sequence"/>
</dbReference>
<proteinExistence type="predicted"/>
<keyword evidence="3" id="KW-1185">Reference proteome</keyword>
<feature type="region of interest" description="Disordered" evidence="1">
    <location>
        <begin position="85"/>
        <end position="193"/>
    </location>
</feature>
<name>A0A0N0DEK8_FUSLA</name>
<feature type="compositionally biased region" description="Polar residues" evidence="1">
    <location>
        <begin position="85"/>
        <end position="103"/>
    </location>
</feature>
<evidence type="ECO:0000313" key="3">
    <source>
        <dbReference type="Proteomes" id="UP000037904"/>
    </source>
</evidence>
<gene>
    <name evidence="2" type="ORF">FLAG1_05881</name>
</gene>